<dbReference type="EMBL" id="JBANRG010000006">
    <property type="protein sequence ID" value="KAK7465647.1"/>
    <property type="molecule type" value="Genomic_DNA"/>
</dbReference>
<dbReference type="Gene3D" id="2.60.120.460">
    <property type="entry name" value="YjbQ-like"/>
    <property type="match status" value="1"/>
</dbReference>
<dbReference type="Proteomes" id="UP001498398">
    <property type="component" value="Unassembled WGS sequence"/>
</dbReference>
<evidence type="ECO:0000313" key="2">
    <source>
        <dbReference type="EMBL" id="KAK7465647.1"/>
    </source>
</evidence>
<dbReference type="PANTHER" id="PTHR30615:SF8">
    <property type="entry name" value="UPF0047 PROTEIN C4A8.02C"/>
    <property type="match status" value="1"/>
</dbReference>
<evidence type="ECO:0000256" key="1">
    <source>
        <dbReference type="ARBA" id="ARBA00005534"/>
    </source>
</evidence>
<name>A0ABR1JV82_9AGAR</name>
<organism evidence="2 3">
    <name type="scientific">Marasmiellus scandens</name>
    <dbReference type="NCBI Taxonomy" id="2682957"/>
    <lineage>
        <taxon>Eukaryota</taxon>
        <taxon>Fungi</taxon>
        <taxon>Dikarya</taxon>
        <taxon>Basidiomycota</taxon>
        <taxon>Agaricomycotina</taxon>
        <taxon>Agaricomycetes</taxon>
        <taxon>Agaricomycetidae</taxon>
        <taxon>Agaricales</taxon>
        <taxon>Marasmiineae</taxon>
        <taxon>Omphalotaceae</taxon>
        <taxon>Marasmiellus</taxon>
    </lineage>
</organism>
<proteinExistence type="inferred from homology"/>
<accession>A0ABR1JV82</accession>
<sequence>MGWQKTFTLSRRSKGCYLITDEVLSHIEPGIRDVEIGMLFLFIKHTSCALTINENFDRDVRRGADSPATYLSSPASEPCELV</sequence>
<dbReference type="SUPFAM" id="SSF111038">
    <property type="entry name" value="YjbQ-like"/>
    <property type="match status" value="1"/>
</dbReference>
<gene>
    <name evidence="2" type="ORF">VKT23_005619</name>
</gene>
<comment type="caution">
    <text evidence="2">The sequence shown here is derived from an EMBL/GenBank/DDBJ whole genome shotgun (WGS) entry which is preliminary data.</text>
</comment>
<dbReference type="Pfam" id="PF01894">
    <property type="entry name" value="YjbQ"/>
    <property type="match status" value="1"/>
</dbReference>
<dbReference type="InterPro" id="IPR035917">
    <property type="entry name" value="YjbQ-like_sf"/>
</dbReference>
<reference evidence="2 3" key="1">
    <citation type="submission" date="2024-01" db="EMBL/GenBank/DDBJ databases">
        <title>A draft genome for the cacao thread blight pathogen Marasmiellus scandens.</title>
        <authorList>
            <person name="Baruah I.K."/>
            <person name="Leung J."/>
            <person name="Bukari Y."/>
            <person name="Amoako-Attah I."/>
            <person name="Meinhardt L.W."/>
            <person name="Bailey B.A."/>
            <person name="Cohen S.P."/>
        </authorList>
    </citation>
    <scope>NUCLEOTIDE SEQUENCE [LARGE SCALE GENOMIC DNA]</scope>
    <source>
        <strain evidence="2 3">GH-19</strain>
    </source>
</reference>
<keyword evidence="3" id="KW-1185">Reference proteome</keyword>
<dbReference type="InterPro" id="IPR001602">
    <property type="entry name" value="UPF0047_YjbQ-like"/>
</dbReference>
<protein>
    <submittedName>
        <fullName evidence="2">Uncharacterized protein</fullName>
    </submittedName>
</protein>
<dbReference type="PANTHER" id="PTHR30615">
    <property type="entry name" value="UNCHARACTERIZED PROTEIN YJBQ-RELATED"/>
    <property type="match status" value="1"/>
</dbReference>
<evidence type="ECO:0000313" key="3">
    <source>
        <dbReference type="Proteomes" id="UP001498398"/>
    </source>
</evidence>
<comment type="similarity">
    <text evidence="1">Belongs to the UPF0047 family.</text>
</comment>